<keyword evidence="2" id="KW-1185">Reference proteome</keyword>
<accession>A0A565AKK6</accession>
<gene>
    <name evidence="1" type="ORF">ANE_LOCUS370</name>
</gene>
<organism evidence="1 2">
    <name type="scientific">Arabis nemorensis</name>
    <dbReference type="NCBI Taxonomy" id="586526"/>
    <lineage>
        <taxon>Eukaryota</taxon>
        <taxon>Viridiplantae</taxon>
        <taxon>Streptophyta</taxon>
        <taxon>Embryophyta</taxon>
        <taxon>Tracheophyta</taxon>
        <taxon>Spermatophyta</taxon>
        <taxon>Magnoliopsida</taxon>
        <taxon>eudicotyledons</taxon>
        <taxon>Gunneridae</taxon>
        <taxon>Pentapetalae</taxon>
        <taxon>rosids</taxon>
        <taxon>malvids</taxon>
        <taxon>Brassicales</taxon>
        <taxon>Brassicaceae</taxon>
        <taxon>Arabideae</taxon>
        <taxon>Arabis</taxon>
    </lineage>
</organism>
<name>A0A565AKK6_9BRAS</name>
<evidence type="ECO:0000313" key="1">
    <source>
        <dbReference type="EMBL" id="VVA89925.1"/>
    </source>
</evidence>
<sequence length="187" mass="20069">MGDSEAMVAEGYTSAPYGDYNVSAATVTVESTGQENVVNQSNALSVDSSQSLNNASLVNGTGPVGSLSAPVENGNATEHRDKLGSTLSPAYCYGLETNGLDYISCIDSLASDTTTHQPQIRNLSSVYEASTQKKKKSTSHRRVRSLASLDDSAFLHLLIQRSEFCILIQIQNNLPVHAKISSEIWIQ</sequence>
<dbReference type="AlphaFoldDB" id="A0A565AKK6"/>
<dbReference type="Proteomes" id="UP000489600">
    <property type="component" value="Unassembled WGS sequence"/>
</dbReference>
<dbReference type="EMBL" id="CABITT030000001">
    <property type="protein sequence ID" value="VVA89925.1"/>
    <property type="molecule type" value="Genomic_DNA"/>
</dbReference>
<evidence type="ECO:0000313" key="2">
    <source>
        <dbReference type="Proteomes" id="UP000489600"/>
    </source>
</evidence>
<comment type="caution">
    <text evidence="1">The sequence shown here is derived from an EMBL/GenBank/DDBJ whole genome shotgun (WGS) entry which is preliminary data.</text>
</comment>
<reference evidence="1" key="1">
    <citation type="submission" date="2019-07" db="EMBL/GenBank/DDBJ databases">
        <authorList>
            <person name="Dittberner H."/>
        </authorList>
    </citation>
    <scope>NUCLEOTIDE SEQUENCE [LARGE SCALE GENOMIC DNA]</scope>
</reference>
<proteinExistence type="predicted"/>
<protein>
    <submittedName>
        <fullName evidence="1">Uncharacterized protein</fullName>
    </submittedName>
</protein>
<dbReference type="OrthoDB" id="10615288at2759"/>